<keyword evidence="7" id="KW-0997">Cell inner membrane</keyword>
<comment type="caution">
    <text evidence="7">Lacks conserved residue(s) required for the propagation of feature annotation.</text>
</comment>
<dbReference type="InterPro" id="IPR049278">
    <property type="entry name" value="MS_channel_C"/>
</dbReference>
<dbReference type="AlphaFoldDB" id="K2P6N3"/>
<dbReference type="PANTHER" id="PTHR30221">
    <property type="entry name" value="SMALL-CONDUCTANCE MECHANOSENSITIVE CHANNEL"/>
    <property type="match status" value="1"/>
</dbReference>
<dbReference type="InterPro" id="IPR045275">
    <property type="entry name" value="MscS_archaea/bacteria_type"/>
</dbReference>
<comment type="subunit">
    <text evidence="7">Homoheptamer.</text>
</comment>
<dbReference type="InterPro" id="IPR006685">
    <property type="entry name" value="MscS_channel_2nd"/>
</dbReference>
<comment type="similarity">
    <text evidence="2 7">Belongs to the MscS (TC 1.A.23) family.</text>
</comment>
<proteinExistence type="inferred from homology"/>
<feature type="domain" description="Mechanosensitive ion channel MscS" evidence="9">
    <location>
        <begin position="141"/>
        <end position="207"/>
    </location>
</feature>
<dbReference type="SUPFAM" id="SSF82861">
    <property type="entry name" value="Mechanosensitive channel protein MscS (YggB), transmembrane region"/>
    <property type="match status" value="1"/>
</dbReference>
<dbReference type="InterPro" id="IPR011066">
    <property type="entry name" value="MscS_channel_C_sf"/>
</dbReference>
<dbReference type="Proteomes" id="UP000007374">
    <property type="component" value="Unassembled WGS sequence"/>
</dbReference>
<feature type="transmembrane region" description="Helical" evidence="7">
    <location>
        <begin position="50"/>
        <end position="74"/>
    </location>
</feature>
<gene>
    <name evidence="12" type="ORF">NA8A_09769</name>
</gene>
<dbReference type="eggNOG" id="COG0668">
    <property type="taxonomic scope" value="Bacteria"/>
</dbReference>
<dbReference type="InterPro" id="IPR008910">
    <property type="entry name" value="MSC_TM_helix"/>
</dbReference>
<dbReference type="Pfam" id="PF00924">
    <property type="entry name" value="MS_channel_2nd"/>
    <property type="match status" value="1"/>
</dbReference>
<dbReference type="SUPFAM" id="SSF50182">
    <property type="entry name" value="Sm-like ribonucleoproteins"/>
    <property type="match status" value="1"/>
</dbReference>
<keyword evidence="3" id="KW-1003">Cell membrane</keyword>
<feature type="compositionally biased region" description="Low complexity" evidence="8">
    <location>
        <begin position="313"/>
        <end position="328"/>
    </location>
</feature>
<evidence type="ECO:0000256" key="1">
    <source>
        <dbReference type="ARBA" id="ARBA00004651"/>
    </source>
</evidence>
<dbReference type="SUPFAM" id="SSF82689">
    <property type="entry name" value="Mechanosensitive channel protein MscS (YggB), C-terminal domain"/>
    <property type="match status" value="1"/>
</dbReference>
<keyword evidence="7" id="KW-0407">Ion channel</keyword>
<keyword evidence="6 7" id="KW-0472">Membrane</keyword>
<comment type="subcellular location">
    <subcellularLocation>
        <location evidence="7">Cell inner membrane</location>
        <topology evidence="7">Multi-pass membrane protein</topology>
    </subcellularLocation>
    <subcellularLocation>
        <location evidence="1">Cell membrane</location>
        <topology evidence="1">Multi-pass membrane protein</topology>
    </subcellularLocation>
</comment>
<evidence type="ECO:0000259" key="10">
    <source>
        <dbReference type="Pfam" id="PF21082"/>
    </source>
</evidence>
<dbReference type="Pfam" id="PF05552">
    <property type="entry name" value="MS_channel_1st_1"/>
    <property type="match status" value="1"/>
</dbReference>
<keyword evidence="13" id="KW-1185">Reference proteome</keyword>
<dbReference type="PANTHER" id="PTHR30221:SF8">
    <property type="entry name" value="SMALL-CONDUCTANCE MECHANOSENSITIVE CHANNEL"/>
    <property type="match status" value="1"/>
</dbReference>
<organism evidence="12 13">
    <name type="scientific">Nitratireductor indicus C115</name>
    <dbReference type="NCBI Taxonomy" id="1231190"/>
    <lineage>
        <taxon>Bacteria</taxon>
        <taxon>Pseudomonadati</taxon>
        <taxon>Pseudomonadota</taxon>
        <taxon>Alphaproteobacteria</taxon>
        <taxon>Hyphomicrobiales</taxon>
        <taxon>Phyllobacteriaceae</taxon>
        <taxon>Nitratireductor</taxon>
    </lineage>
</organism>
<dbReference type="PATRIC" id="fig|1231190.3.peg.2049"/>
<name>K2P6N3_9HYPH</name>
<comment type="function">
    <text evidence="7">Mechanosensitive channel that participates in the regulation of osmotic pressure changes within the cell, opening in response to stretch forces in the membrane lipid bilayer, without the need for other proteins. Contributes to normal resistance to hypoosmotic shock. Forms an ion channel of 1.0 nanosiemens conductance with a slight preference for anions.</text>
</comment>
<dbReference type="InterPro" id="IPR049142">
    <property type="entry name" value="MS_channel_1st"/>
</dbReference>
<evidence type="ECO:0000256" key="7">
    <source>
        <dbReference type="RuleBase" id="RU369025"/>
    </source>
</evidence>
<dbReference type="Pfam" id="PF21082">
    <property type="entry name" value="MS_channel_3rd"/>
    <property type="match status" value="1"/>
</dbReference>
<keyword evidence="7" id="KW-0406">Ion transport</keyword>
<sequence length="328" mass="34993">MAISTGAMTRFPRIDDNHDKLHGDRLSMELQPENLMTVAESVLAQVSEFAVSYAFSILGAIVLIVAGFIVAGVVQRAVTRTLRRFPSFDITLTTFFATIARYAVLVLVGVTVLAQFGVQTASIIAALGAAGLAIGLALQGTLQNIAAGIMLLVLKPFRIGEYVEASGISGTVQSIGLFATEMKTVDGLYILAPNSSLWNTSVTNFTRNPLRRNDLAIGIGYGDDINLAQETMLDLAKADARILSEPAPAVFVSELGDSAVGITLRYWTQTADWWQTRLDMTKAGKEAFDAKGISIPFPQRDVHYLPVEAEPQGKSVGKAGAAAAGSKK</sequence>
<dbReference type="STRING" id="721133.SAMN05216176_103332"/>
<feature type="domain" description="Mechanosensitive ion channel transmembrane helices 2/3" evidence="11">
    <location>
        <begin position="98"/>
        <end position="139"/>
    </location>
</feature>
<evidence type="ECO:0000313" key="12">
    <source>
        <dbReference type="EMBL" id="EKF42946.1"/>
    </source>
</evidence>
<keyword evidence="7" id="KW-0813">Transport</keyword>
<feature type="domain" description="Mechanosensitive ion channel MscS C-terminal" evidence="10">
    <location>
        <begin position="215"/>
        <end position="295"/>
    </location>
</feature>
<dbReference type="Gene3D" id="2.30.30.60">
    <property type="match status" value="1"/>
</dbReference>
<protein>
    <recommendedName>
        <fullName evidence="7">Small-conductance mechanosensitive channel</fullName>
    </recommendedName>
</protein>
<dbReference type="Gene3D" id="3.30.70.100">
    <property type="match status" value="1"/>
</dbReference>
<dbReference type="InterPro" id="IPR010920">
    <property type="entry name" value="LSM_dom_sf"/>
</dbReference>
<evidence type="ECO:0000256" key="8">
    <source>
        <dbReference type="SAM" id="MobiDB-lite"/>
    </source>
</evidence>
<dbReference type="GO" id="GO:0008381">
    <property type="term" value="F:mechanosensitive monoatomic ion channel activity"/>
    <property type="evidence" value="ECO:0007669"/>
    <property type="project" value="InterPro"/>
</dbReference>
<evidence type="ECO:0000256" key="5">
    <source>
        <dbReference type="ARBA" id="ARBA00022989"/>
    </source>
</evidence>
<feature type="transmembrane region" description="Helical" evidence="7">
    <location>
        <begin position="95"/>
        <end position="117"/>
    </location>
</feature>
<evidence type="ECO:0000259" key="11">
    <source>
        <dbReference type="Pfam" id="PF21088"/>
    </source>
</evidence>
<dbReference type="Gene3D" id="1.10.287.1260">
    <property type="match status" value="1"/>
</dbReference>
<dbReference type="EMBL" id="AMSI01000005">
    <property type="protein sequence ID" value="EKF42946.1"/>
    <property type="molecule type" value="Genomic_DNA"/>
</dbReference>
<evidence type="ECO:0000256" key="6">
    <source>
        <dbReference type="ARBA" id="ARBA00023136"/>
    </source>
</evidence>
<dbReference type="GO" id="GO:0005886">
    <property type="term" value="C:plasma membrane"/>
    <property type="evidence" value="ECO:0007669"/>
    <property type="project" value="UniProtKB-SubCell"/>
</dbReference>
<evidence type="ECO:0000256" key="2">
    <source>
        <dbReference type="ARBA" id="ARBA00008017"/>
    </source>
</evidence>
<comment type="caution">
    <text evidence="12">The sequence shown here is derived from an EMBL/GenBank/DDBJ whole genome shotgun (WGS) entry which is preliminary data.</text>
</comment>
<dbReference type="Pfam" id="PF21088">
    <property type="entry name" value="MS_channel_1st"/>
    <property type="match status" value="1"/>
</dbReference>
<feature type="transmembrane region" description="Helical" evidence="7">
    <location>
        <begin position="123"/>
        <end position="154"/>
    </location>
</feature>
<feature type="region of interest" description="Disordered" evidence="8">
    <location>
        <begin position="308"/>
        <end position="328"/>
    </location>
</feature>
<keyword evidence="5 7" id="KW-1133">Transmembrane helix</keyword>
<evidence type="ECO:0000313" key="13">
    <source>
        <dbReference type="Proteomes" id="UP000007374"/>
    </source>
</evidence>
<evidence type="ECO:0000256" key="4">
    <source>
        <dbReference type="ARBA" id="ARBA00022692"/>
    </source>
</evidence>
<reference evidence="12 13" key="1">
    <citation type="journal article" date="2012" name="J. Bacteriol.">
        <title>Genome Sequence of Nitratireductor indicus Type Strain C115.</title>
        <authorList>
            <person name="Lai Q."/>
            <person name="Li G."/>
            <person name="Yu Z."/>
            <person name="Shao Z."/>
        </authorList>
    </citation>
    <scope>NUCLEOTIDE SEQUENCE [LARGE SCALE GENOMIC DNA]</scope>
    <source>
        <strain evidence="12 13">C115</strain>
    </source>
</reference>
<dbReference type="InterPro" id="IPR011014">
    <property type="entry name" value="MscS_channel_TM-2"/>
</dbReference>
<dbReference type="InterPro" id="IPR023408">
    <property type="entry name" value="MscS_beta-dom_sf"/>
</dbReference>
<evidence type="ECO:0000256" key="3">
    <source>
        <dbReference type="ARBA" id="ARBA00022475"/>
    </source>
</evidence>
<keyword evidence="4 7" id="KW-0812">Transmembrane</keyword>
<evidence type="ECO:0000259" key="9">
    <source>
        <dbReference type="Pfam" id="PF00924"/>
    </source>
</evidence>
<accession>K2P6N3</accession>